<feature type="transmembrane region" description="Helical" evidence="9">
    <location>
        <begin position="134"/>
        <end position="157"/>
    </location>
</feature>
<accession>A0A5C6M9Q3</accession>
<dbReference type="RefSeq" id="WP_146302974.1">
    <property type="nucleotide sequence ID" value="NZ_JANXKU010000008.1"/>
</dbReference>
<keyword evidence="6 9" id="KW-0812">Transmembrane</keyword>
<keyword evidence="7 9" id="KW-1133">Transmembrane helix</keyword>
<evidence type="ECO:0000256" key="2">
    <source>
        <dbReference type="ARBA" id="ARBA00022448"/>
    </source>
</evidence>
<protein>
    <submittedName>
        <fullName evidence="10">PTS N-acetylgalactosamine transporter subunit IIA</fullName>
    </submittedName>
</protein>
<evidence type="ECO:0000256" key="5">
    <source>
        <dbReference type="ARBA" id="ARBA00022683"/>
    </source>
</evidence>
<evidence type="ECO:0000256" key="9">
    <source>
        <dbReference type="SAM" id="Phobius"/>
    </source>
</evidence>
<dbReference type="InterPro" id="IPR004700">
    <property type="entry name" value="PTS_IIC_man"/>
</dbReference>
<comment type="subcellular location">
    <subcellularLocation>
        <location evidence="1">Cell membrane</location>
        <topology evidence="1">Multi-pass membrane protein</topology>
    </subcellularLocation>
</comment>
<keyword evidence="2" id="KW-0813">Transport</keyword>
<evidence type="ECO:0000256" key="6">
    <source>
        <dbReference type="ARBA" id="ARBA00022692"/>
    </source>
</evidence>
<dbReference type="EMBL" id="SRRQ01000009">
    <property type="protein sequence ID" value="TWW10722.1"/>
    <property type="molecule type" value="Genomic_DNA"/>
</dbReference>
<dbReference type="Proteomes" id="UP000321659">
    <property type="component" value="Unassembled WGS sequence"/>
</dbReference>
<feature type="transmembrane region" description="Helical" evidence="9">
    <location>
        <begin position="7"/>
        <end position="27"/>
    </location>
</feature>
<feature type="transmembrane region" description="Helical" evidence="9">
    <location>
        <begin position="91"/>
        <end position="113"/>
    </location>
</feature>
<dbReference type="GO" id="GO:0005886">
    <property type="term" value="C:plasma membrane"/>
    <property type="evidence" value="ECO:0007669"/>
    <property type="project" value="UniProtKB-SubCell"/>
</dbReference>
<evidence type="ECO:0000313" key="11">
    <source>
        <dbReference type="Proteomes" id="UP000321659"/>
    </source>
</evidence>
<proteinExistence type="predicted"/>
<keyword evidence="8 9" id="KW-0472">Membrane</keyword>
<dbReference type="GO" id="GO:0009401">
    <property type="term" value="P:phosphoenolpyruvate-dependent sugar phosphotransferase system"/>
    <property type="evidence" value="ECO:0007669"/>
    <property type="project" value="UniProtKB-KW"/>
</dbReference>
<keyword evidence="4" id="KW-0762">Sugar transport</keyword>
<evidence type="ECO:0000256" key="4">
    <source>
        <dbReference type="ARBA" id="ARBA00022597"/>
    </source>
</evidence>
<evidence type="ECO:0000256" key="7">
    <source>
        <dbReference type="ARBA" id="ARBA00022989"/>
    </source>
</evidence>
<dbReference type="InterPro" id="IPR050303">
    <property type="entry name" value="GatZ_KbaZ_carbometab"/>
</dbReference>
<feature type="transmembrane region" description="Helical" evidence="9">
    <location>
        <begin position="177"/>
        <end position="196"/>
    </location>
</feature>
<dbReference type="Pfam" id="PF03609">
    <property type="entry name" value="EII-Sor"/>
    <property type="match status" value="1"/>
</dbReference>
<evidence type="ECO:0000256" key="3">
    <source>
        <dbReference type="ARBA" id="ARBA00022475"/>
    </source>
</evidence>
<feature type="transmembrane region" description="Helical" evidence="9">
    <location>
        <begin position="33"/>
        <end position="55"/>
    </location>
</feature>
<dbReference type="PANTHER" id="PTHR32502">
    <property type="entry name" value="N-ACETYLGALACTOSAMINE PERMEASE II COMPONENT-RELATED"/>
    <property type="match status" value="1"/>
</dbReference>
<dbReference type="PROSITE" id="PS51106">
    <property type="entry name" value="PTS_EIIC_TYPE_4"/>
    <property type="match status" value="1"/>
</dbReference>
<dbReference type="AlphaFoldDB" id="A0A5C6M9Q3"/>
<reference evidence="10 11" key="1">
    <citation type="submission" date="2019-04" db="EMBL/GenBank/DDBJ databases">
        <title>In vitro growth and metabolic characteristics of meat-borne Lactobacillus algidus strains.</title>
        <authorList>
            <person name="Sade E."/>
            <person name="Per J."/>
            <person name="Tytti H."/>
            <person name="Johanna B.K."/>
        </authorList>
    </citation>
    <scope>NUCLEOTIDE SEQUENCE [LARGE SCALE GENOMIC DNA]</scope>
    <source>
        <strain evidence="10 11">LTS37-1</strain>
    </source>
</reference>
<name>A0A5C6M9Q3_9LACO</name>
<feature type="transmembrane region" description="Helical" evidence="9">
    <location>
        <begin position="67"/>
        <end position="85"/>
    </location>
</feature>
<feature type="transmembrane region" description="Helical" evidence="9">
    <location>
        <begin position="208"/>
        <end position="234"/>
    </location>
</feature>
<evidence type="ECO:0000256" key="1">
    <source>
        <dbReference type="ARBA" id="ARBA00004651"/>
    </source>
</evidence>
<organism evidence="10 11">
    <name type="scientific">Dellaglioa algida</name>
    <dbReference type="NCBI Taxonomy" id="105612"/>
    <lineage>
        <taxon>Bacteria</taxon>
        <taxon>Bacillati</taxon>
        <taxon>Bacillota</taxon>
        <taxon>Bacilli</taxon>
        <taxon>Lactobacillales</taxon>
        <taxon>Lactobacillaceae</taxon>
        <taxon>Dellaglioa</taxon>
    </lineage>
</organism>
<keyword evidence="3" id="KW-1003">Cell membrane</keyword>
<gene>
    <name evidence="10" type="ORF">LABALGLTS371_12200</name>
</gene>
<comment type="caution">
    <text evidence="10">The sequence shown here is derived from an EMBL/GenBank/DDBJ whole genome shotgun (WGS) entry which is preliminary data.</text>
</comment>
<evidence type="ECO:0000313" key="10">
    <source>
        <dbReference type="EMBL" id="TWW10722.1"/>
    </source>
</evidence>
<keyword evidence="5" id="KW-0598">Phosphotransferase system</keyword>
<evidence type="ECO:0000256" key="8">
    <source>
        <dbReference type="ARBA" id="ARBA00023136"/>
    </source>
</evidence>
<dbReference type="PANTHER" id="PTHR32502:SF28">
    <property type="entry name" value="PHOSPHOTRANSFERASE SYSTEM SUGAR-SPECIFIC EIIC COMPONENT"/>
    <property type="match status" value="1"/>
</dbReference>
<sequence length="261" mass="27248">MPDMIQNILIIALAFVIGIDSVGLQVVGLLSPVFIGLITGDMTTALVISGTFGLMGLGLASVGGSSIPDYALATLAGGYIAIRSGQGLETAIAIGVPVGLLAVQLDIIVKLLVNFVGKKAQTLANQGKYRQMNRVMYIGPILYGLKFALPVGFVVMFGPTFVKNVLGILPTWFMNGLSIAGGLLPAVGIAILLHYMPTKKYLGFLIGGYVLTAYLALPILGVALIGLGFAYTIFVLSNDNSKAETTTGIDASNETGDDFDE</sequence>